<keyword evidence="3" id="KW-1185">Reference proteome</keyword>
<feature type="compositionally biased region" description="Polar residues" evidence="1">
    <location>
        <begin position="50"/>
        <end position="66"/>
    </location>
</feature>
<dbReference type="AlphaFoldDB" id="A0A4Q9HYT2"/>
<accession>A0A4Q9HYT2</accession>
<sequence length="66" mass="7256">MAGADRAVRSLTRTPFLCTLPTTPHEAICKEAYPEAVTQAPANFADLRQRLQTQPHPNAETSTHEP</sequence>
<dbReference type="Proteomes" id="UP000292452">
    <property type="component" value="Unassembled WGS sequence"/>
</dbReference>
<name>A0A4Q9HYT2_STRKA</name>
<organism evidence="2 3">
    <name type="scientific">Streptomyces kasugaensis</name>
    <dbReference type="NCBI Taxonomy" id="1946"/>
    <lineage>
        <taxon>Bacteria</taxon>
        <taxon>Bacillati</taxon>
        <taxon>Actinomycetota</taxon>
        <taxon>Actinomycetes</taxon>
        <taxon>Kitasatosporales</taxon>
        <taxon>Streptomycetaceae</taxon>
        <taxon>Streptomyces</taxon>
    </lineage>
</organism>
<gene>
    <name evidence="2" type="ORF">EYS09_12270</name>
</gene>
<feature type="region of interest" description="Disordered" evidence="1">
    <location>
        <begin position="43"/>
        <end position="66"/>
    </location>
</feature>
<evidence type="ECO:0000256" key="1">
    <source>
        <dbReference type="SAM" id="MobiDB-lite"/>
    </source>
</evidence>
<evidence type="ECO:0000313" key="3">
    <source>
        <dbReference type="Proteomes" id="UP000292452"/>
    </source>
</evidence>
<reference evidence="2 3" key="1">
    <citation type="submission" date="2019-02" db="EMBL/GenBank/DDBJ databases">
        <title>Draft Genome Sequence of Streptomyces sp. AM-2504, identified by 16S rRNA comparative analysis as a Streptomyces Kasugaensis strain.</title>
        <authorList>
            <person name="Napolioni V."/>
            <person name="Giuliodori A.M."/>
            <person name="Spurio R."/>
            <person name="Fabbretti A."/>
        </authorList>
    </citation>
    <scope>NUCLEOTIDE SEQUENCE [LARGE SCALE GENOMIC DNA]</scope>
    <source>
        <strain evidence="2 3">AM-2504</strain>
    </source>
</reference>
<comment type="caution">
    <text evidence="2">The sequence shown here is derived from an EMBL/GenBank/DDBJ whole genome shotgun (WGS) entry which is preliminary data.</text>
</comment>
<dbReference type="EMBL" id="SIXH01000082">
    <property type="protein sequence ID" value="TBO59420.1"/>
    <property type="molecule type" value="Genomic_DNA"/>
</dbReference>
<proteinExistence type="predicted"/>
<dbReference type="RefSeq" id="WP_131123229.1">
    <property type="nucleotide sequence ID" value="NZ_SIXH01000082.1"/>
</dbReference>
<protein>
    <submittedName>
        <fullName evidence="2">Uncharacterized protein</fullName>
    </submittedName>
</protein>
<evidence type="ECO:0000313" key="2">
    <source>
        <dbReference type="EMBL" id="TBO59420.1"/>
    </source>
</evidence>